<gene>
    <name evidence="2" type="ORF">HCT46_07600</name>
</gene>
<dbReference type="InterPro" id="IPR009826">
    <property type="entry name" value="DNA_circ_N"/>
</dbReference>
<dbReference type="AlphaFoldDB" id="A0A968KTW2"/>
<sequence length="427" mass="47592">MPVDLTQAKYISPSGVEILFVWKEVSRSVSHATTTGDYPQFSGGDVIDLGHGIESYPLECRFYGEDYQRHADRFYDALKELGSGVLEHPRWGALSVIPQDFSQKESYVDGLLLSIVAVTFIITGEKLELRMDSNGNTSYHHERMTPSQSISDPLVIANQHSQAQEILRQQLTITAPSPSIFAKFNRAVRTPLQKVNQLLGRGWRLAGQWQGSFSALEHSIDGLLHTPQHVVTIVSTFLSPIKGLVKGERMQFLGSLRTLFHSERESTSLLVEDEATISAKANGALISNSMLAISAMQLAIQTNEELASREEASQLLFVVQAIEHAYMHTLERSFALVTLDAPTVRVELASLMSITFASTKALIYQRMMTLKLKLTRTIAHDMSLYDALFLLYGVVDDAQMEQFISLNNLNDKTIFLLPAGMEVSYYA</sequence>
<dbReference type="Proteomes" id="UP000752013">
    <property type="component" value="Unassembled WGS sequence"/>
</dbReference>
<dbReference type="RefSeq" id="WP_167704541.1">
    <property type="nucleotide sequence ID" value="NZ_CP118171.1"/>
</dbReference>
<keyword evidence="3" id="KW-1185">Reference proteome</keyword>
<evidence type="ECO:0000313" key="2">
    <source>
        <dbReference type="EMBL" id="NIZ47776.1"/>
    </source>
</evidence>
<organism evidence="2 3">
    <name type="scientific">Entomospira nematocerorum</name>
    <dbReference type="NCBI Taxonomy" id="2719987"/>
    <lineage>
        <taxon>Bacteria</taxon>
        <taxon>Pseudomonadati</taxon>
        <taxon>Spirochaetota</taxon>
        <taxon>Spirochaetia</taxon>
        <taxon>Spirochaetales</taxon>
        <taxon>Spirochaetaceae</taxon>
        <taxon>Entomospira</taxon>
    </lineage>
</organism>
<dbReference type="EMBL" id="JAATLK010000004">
    <property type="protein sequence ID" value="NIZ47776.1"/>
    <property type="molecule type" value="Genomic_DNA"/>
</dbReference>
<comment type="caution">
    <text evidence="2">The sequence shown here is derived from an EMBL/GenBank/DDBJ whole genome shotgun (WGS) entry which is preliminary data.</text>
</comment>
<accession>A0A968KTW2</accession>
<reference evidence="2" key="1">
    <citation type="submission" date="2020-03" db="EMBL/GenBank/DDBJ databases">
        <title>Spirochaetal bacteria isolated from arthropods constitute a novel genus Entomospira genus novum within the order Spirochaetales.</title>
        <authorList>
            <person name="Grana-Miraglia L."/>
            <person name="Sikutova S."/>
            <person name="Fingerle V."/>
            <person name="Sing A."/>
            <person name="Castillo-Ramirez S."/>
            <person name="Margos G."/>
            <person name="Rudolf I."/>
        </authorList>
    </citation>
    <scope>NUCLEOTIDE SEQUENCE</scope>
    <source>
        <strain evidence="2">BR208</strain>
    </source>
</reference>
<protein>
    <recommendedName>
        <fullName evidence="1">DNA circulation N-terminal domain-containing protein</fullName>
    </recommendedName>
</protein>
<dbReference type="Pfam" id="PF07157">
    <property type="entry name" value="DNA_circ_N"/>
    <property type="match status" value="1"/>
</dbReference>
<evidence type="ECO:0000259" key="1">
    <source>
        <dbReference type="Pfam" id="PF07157"/>
    </source>
</evidence>
<name>A0A968KTW2_9SPIO</name>
<evidence type="ECO:0000313" key="3">
    <source>
        <dbReference type="Proteomes" id="UP000752013"/>
    </source>
</evidence>
<proteinExistence type="predicted"/>
<feature type="domain" description="DNA circulation N-terminal" evidence="1">
    <location>
        <begin position="20"/>
        <end position="96"/>
    </location>
</feature>